<feature type="region of interest" description="Disordered" evidence="1">
    <location>
        <begin position="88"/>
        <end position="123"/>
    </location>
</feature>
<evidence type="ECO:0000313" key="2">
    <source>
        <dbReference type="EMBL" id="RDY03218.1"/>
    </source>
</evidence>
<comment type="caution">
    <text evidence="2">The sequence shown here is derived from an EMBL/GenBank/DDBJ whole genome shotgun (WGS) entry which is preliminary data.</text>
</comment>
<dbReference type="EMBL" id="QJKJ01002355">
    <property type="protein sequence ID" value="RDY03218.1"/>
    <property type="molecule type" value="Genomic_DNA"/>
</dbReference>
<feature type="non-terminal residue" evidence="2">
    <location>
        <position position="1"/>
    </location>
</feature>
<name>A0A371HK96_MUCPR</name>
<protein>
    <submittedName>
        <fullName evidence="2">Uncharacterized protein</fullName>
    </submittedName>
</protein>
<organism evidence="2 3">
    <name type="scientific">Mucuna pruriens</name>
    <name type="common">Velvet bean</name>
    <name type="synonym">Dolichos pruriens</name>
    <dbReference type="NCBI Taxonomy" id="157652"/>
    <lineage>
        <taxon>Eukaryota</taxon>
        <taxon>Viridiplantae</taxon>
        <taxon>Streptophyta</taxon>
        <taxon>Embryophyta</taxon>
        <taxon>Tracheophyta</taxon>
        <taxon>Spermatophyta</taxon>
        <taxon>Magnoliopsida</taxon>
        <taxon>eudicotyledons</taxon>
        <taxon>Gunneridae</taxon>
        <taxon>Pentapetalae</taxon>
        <taxon>rosids</taxon>
        <taxon>fabids</taxon>
        <taxon>Fabales</taxon>
        <taxon>Fabaceae</taxon>
        <taxon>Papilionoideae</taxon>
        <taxon>50 kb inversion clade</taxon>
        <taxon>NPAAA clade</taxon>
        <taxon>indigoferoid/millettioid clade</taxon>
        <taxon>Phaseoleae</taxon>
        <taxon>Mucuna</taxon>
    </lineage>
</organism>
<evidence type="ECO:0000256" key="1">
    <source>
        <dbReference type="SAM" id="MobiDB-lite"/>
    </source>
</evidence>
<proteinExistence type="predicted"/>
<dbReference type="Proteomes" id="UP000257109">
    <property type="component" value="Unassembled WGS sequence"/>
</dbReference>
<dbReference type="AlphaFoldDB" id="A0A371HK96"/>
<dbReference type="OrthoDB" id="3240190at2759"/>
<keyword evidence="3" id="KW-1185">Reference proteome</keyword>
<evidence type="ECO:0000313" key="3">
    <source>
        <dbReference type="Proteomes" id="UP000257109"/>
    </source>
</evidence>
<sequence>MAFNSKTSHSPFELAYGFNPLSPLDLFPLPILLNCVNDKGVFKSQIVKKPHDKAQLHIEKKGEQYAKTANKGRKKVIFKVGTQAAYLRSNSSQEGEDDAYMEGHGQGVQEGMKDIAPIHLKDP</sequence>
<accession>A0A371HK96</accession>
<gene>
    <name evidence="2" type="ORF">CR513_13223</name>
</gene>
<reference evidence="2" key="1">
    <citation type="submission" date="2018-05" db="EMBL/GenBank/DDBJ databases">
        <title>Draft genome of Mucuna pruriens seed.</title>
        <authorList>
            <person name="Nnadi N.E."/>
            <person name="Vos R."/>
            <person name="Hasami M.H."/>
            <person name="Devisetty U.K."/>
            <person name="Aguiy J.C."/>
        </authorList>
    </citation>
    <scope>NUCLEOTIDE SEQUENCE [LARGE SCALE GENOMIC DNA]</scope>
    <source>
        <strain evidence="2">JCA_2017</strain>
    </source>
</reference>